<comment type="catalytic activity">
    <reaction evidence="22">
        <text>Cu(+)(in) + ATP + H2O = Cu(+)(out) + ADP + phosphate + H(+)</text>
        <dbReference type="Rhea" id="RHEA:25792"/>
        <dbReference type="ChEBI" id="CHEBI:15377"/>
        <dbReference type="ChEBI" id="CHEBI:15378"/>
        <dbReference type="ChEBI" id="CHEBI:30616"/>
        <dbReference type="ChEBI" id="CHEBI:43474"/>
        <dbReference type="ChEBI" id="CHEBI:49552"/>
        <dbReference type="ChEBI" id="CHEBI:456216"/>
        <dbReference type="EC" id="7.2.2.8"/>
    </reaction>
</comment>
<dbReference type="GO" id="GO:0043682">
    <property type="term" value="F:P-type divalent copper transporter activity"/>
    <property type="evidence" value="ECO:0007669"/>
    <property type="project" value="TreeGrafter"/>
</dbReference>
<dbReference type="PRINTS" id="PR00943">
    <property type="entry name" value="CUATPASE"/>
</dbReference>
<dbReference type="SFLD" id="SFLDF00027">
    <property type="entry name" value="p-type_atpase"/>
    <property type="match status" value="1"/>
</dbReference>
<evidence type="ECO:0000256" key="14">
    <source>
        <dbReference type="ARBA" id="ARBA00022842"/>
    </source>
</evidence>
<dbReference type="FunFam" id="3.30.70.100:FF:000005">
    <property type="entry name" value="Copper-exporting P-type ATPase A"/>
    <property type="match status" value="2"/>
</dbReference>
<evidence type="ECO:0000256" key="16">
    <source>
        <dbReference type="ARBA" id="ARBA00022989"/>
    </source>
</evidence>
<dbReference type="PRINTS" id="PR00119">
    <property type="entry name" value="CATATPASE"/>
</dbReference>
<evidence type="ECO:0000256" key="4">
    <source>
        <dbReference type="ARBA" id="ARBA00015102"/>
    </source>
</evidence>
<evidence type="ECO:0000256" key="20">
    <source>
        <dbReference type="ARBA" id="ARBA00029719"/>
    </source>
</evidence>
<keyword evidence="11 23" id="KW-0547">Nucleotide-binding</keyword>
<dbReference type="Gene3D" id="3.40.50.1000">
    <property type="entry name" value="HAD superfamily/HAD-like"/>
    <property type="match status" value="1"/>
</dbReference>
<evidence type="ECO:0000256" key="3">
    <source>
        <dbReference type="ARBA" id="ARBA00012517"/>
    </source>
</evidence>
<dbReference type="GO" id="GO:0005886">
    <property type="term" value="C:plasma membrane"/>
    <property type="evidence" value="ECO:0007669"/>
    <property type="project" value="UniProtKB-SubCell"/>
</dbReference>
<evidence type="ECO:0000256" key="6">
    <source>
        <dbReference type="ARBA" id="ARBA00022475"/>
    </source>
</evidence>
<dbReference type="GO" id="GO:0016887">
    <property type="term" value="F:ATP hydrolysis activity"/>
    <property type="evidence" value="ECO:0007669"/>
    <property type="project" value="InterPro"/>
</dbReference>
<dbReference type="Proteomes" id="UP000001968">
    <property type="component" value="Chromosome"/>
</dbReference>
<dbReference type="InterPro" id="IPR001757">
    <property type="entry name" value="P_typ_ATPase"/>
</dbReference>
<dbReference type="EMBL" id="CP000448">
    <property type="protein sequence ID" value="ABI68996.1"/>
    <property type="molecule type" value="Genomic_DNA"/>
</dbReference>
<feature type="transmembrane region" description="Helical" evidence="23">
    <location>
        <begin position="410"/>
        <end position="432"/>
    </location>
</feature>
<dbReference type="CDD" id="cd00371">
    <property type="entry name" value="HMA"/>
    <property type="match status" value="2"/>
</dbReference>
<dbReference type="Pfam" id="PF00122">
    <property type="entry name" value="E1-E2_ATPase"/>
    <property type="match status" value="1"/>
</dbReference>
<evidence type="ECO:0000256" key="15">
    <source>
        <dbReference type="ARBA" id="ARBA00022967"/>
    </source>
</evidence>
<dbReference type="NCBIfam" id="TIGR01525">
    <property type="entry name" value="ATPase-IB_hvy"/>
    <property type="match status" value="1"/>
</dbReference>
<evidence type="ECO:0000256" key="19">
    <source>
        <dbReference type="ARBA" id="ARBA00023136"/>
    </source>
</evidence>
<dbReference type="SUPFAM" id="SSF81665">
    <property type="entry name" value="Calcium ATPase, transmembrane domain M"/>
    <property type="match status" value="1"/>
</dbReference>
<dbReference type="InterPro" id="IPR023299">
    <property type="entry name" value="ATPase_P-typ_cyto_dom_N"/>
</dbReference>
<dbReference type="InterPro" id="IPR059000">
    <property type="entry name" value="ATPase_P-type_domA"/>
</dbReference>
<accession>Q0AWA8</accession>
<feature type="transmembrane region" description="Helical" evidence="23">
    <location>
        <begin position="751"/>
        <end position="768"/>
    </location>
</feature>
<evidence type="ECO:0000256" key="23">
    <source>
        <dbReference type="RuleBase" id="RU362081"/>
    </source>
</evidence>
<evidence type="ECO:0000256" key="17">
    <source>
        <dbReference type="ARBA" id="ARBA00023008"/>
    </source>
</evidence>
<dbReference type="FunFam" id="3.40.50.1000:FF:000144">
    <property type="entry name" value="copper-transporting ATPase 1 isoform X2"/>
    <property type="match status" value="1"/>
</dbReference>
<dbReference type="InterPro" id="IPR023298">
    <property type="entry name" value="ATPase_P-typ_TM_dom_sf"/>
</dbReference>
<organism evidence="25 26">
    <name type="scientific">Syntrophomonas wolfei subsp. wolfei (strain DSM 2245B / Goettingen)</name>
    <dbReference type="NCBI Taxonomy" id="335541"/>
    <lineage>
        <taxon>Bacteria</taxon>
        <taxon>Bacillati</taxon>
        <taxon>Bacillota</taxon>
        <taxon>Clostridia</taxon>
        <taxon>Eubacteriales</taxon>
        <taxon>Syntrophomonadaceae</taxon>
        <taxon>Syntrophomonas</taxon>
    </lineage>
</organism>
<dbReference type="PANTHER" id="PTHR43520">
    <property type="entry name" value="ATP7, ISOFORM B"/>
    <property type="match status" value="1"/>
</dbReference>
<dbReference type="InterPro" id="IPR027256">
    <property type="entry name" value="P-typ_ATPase_IB"/>
</dbReference>
<proteinExistence type="inferred from homology"/>
<dbReference type="HOGENOM" id="CLU_001771_0_3_9"/>
<dbReference type="GO" id="GO:0005524">
    <property type="term" value="F:ATP binding"/>
    <property type="evidence" value="ECO:0007669"/>
    <property type="project" value="UniProtKB-UniRule"/>
</dbReference>
<dbReference type="CDD" id="cd02094">
    <property type="entry name" value="P-type_ATPase_Cu-like"/>
    <property type="match status" value="1"/>
</dbReference>
<keyword evidence="17" id="KW-0186">Copper</keyword>
<feature type="transmembrane region" description="Helical" evidence="23">
    <location>
        <begin position="199"/>
        <end position="217"/>
    </location>
</feature>
<dbReference type="InterPro" id="IPR018303">
    <property type="entry name" value="ATPase_P-typ_P_site"/>
</dbReference>
<evidence type="ECO:0000256" key="5">
    <source>
        <dbReference type="ARBA" id="ARBA00022448"/>
    </source>
</evidence>
<dbReference type="NCBIfam" id="TIGR01511">
    <property type="entry name" value="ATPase-IB1_Cu"/>
    <property type="match status" value="1"/>
</dbReference>
<dbReference type="InterPro" id="IPR044492">
    <property type="entry name" value="P_typ_ATPase_HD_dom"/>
</dbReference>
<evidence type="ECO:0000256" key="13">
    <source>
        <dbReference type="ARBA" id="ARBA00022840"/>
    </source>
</evidence>
<dbReference type="OrthoDB" id="9760364at2"/>
<dbReference type="InterPro" id="IPR006122">
    <property type="entry name" value="HMA_Cu_ion-bd"/>
</dbReference>
<evidence type="ECO:0000256" key="22">
    <source>
        <dbReference type="ARBA" id="ARBA00049289"/>
    </source>
</evidence>
<reference evidence="26" key="1">
    <citation type="journal article" date="2010" name="Environ. Microbiol.">
        <title>The genome of Syntrophomonas wolfei: new insights into syntrophic metabolism and biohydrogen production.</title>
        <authorList>
            <person name="Sieber J.R."/>
            <person name="Sims D.R."/>
            <person name="Han C."/>
            <person name="Kim E."/>
            <person name="Lykidis A."/>
            <person name="Lapidus A.L."/>
            <person name="McDonnald E."/>
            <person name="Rohlin L."/>
            <person name="Culley D.E."/>
            <person name="Gunsalus R."/>
            <person name="McInerney M.J."/>
        </authorList>
    </citation>
    <scope>NUCLEOTIDE SEQUENCE [LARGE SCALE GENOMIC DNA]</scope>
    <source>
        <strain evidence="26">DSM 2245B / Goettingen</strain>
    </source>
</reference>
<keyword evidence="7" id="KW-0597">Phosphoprotein</keyword>
<keyword evidence="5" id="KW-0813">Transport</keyword>
<dbReference type="EC" id="7.2.2.8" evidence="3"/>
<evidence type="ECO:0000313" key="26">
    <source>
        <dbReference type="Proteomes" id="UP000001968"/>
    </source>
</evidence>
<dbReference type="Gene3D" id="2.70.150.10">
    <property type="entry name" value="Calcium-transporting ATPase, cytoplasmic transduction domain A"/>
    <property type="match status" value="1"/>
</dbReference>
<dbReference type="KEGG" id="swo:Swol_1698"/>
<dbReference type="AlphaFoldDB" id="Q0AWA8"/>
<feature type="domain" description="HMA" evidence="24">
    <location>
        <begin position="4"/>
        <end position="70"/>
    </location>
</feature>
<dbReference type="Pfam" id="PF00702">
    <property type="entry name" value="Hydrolase"/>
    <property type="match status" value="1"/>
</dbReference>
<keyword evidence="18" id="KW-0406">Ion transport</keyword>
<keyword evidence="6 23" id="KW-1003">Cell membrane</keyword>
<dbReference type="FunFam" id="2.70.150.10:FF:000002">
    <property type="entry name" value="Copper-transporting ATPase 1, putative"/>
    <property type="match status" value="1"/>
</dbReference>
<dbReference type="SFLD" id="SFLDG00002">
    <property type="entry name" value="C1.7:_P-type_atpase_like"/>
    <property type="match status" value="1"/>
</dbReference>
<dbReference type="PROSITE" id="PS00154">
    <property type="entry name" value="ATPASE_E1_E2"/>
    <property type="match status" value="1"/>
</dbReference>
<evidence type="ECO:0000256" key="18">
    <source>
        <dbReference type="ARBA" id="ARBA00023065"/>
    </source>
</evidence>
<dbReference type="InterPro" id="IPR006121">
    <property type="entry name" value="HMA_dom"/>
</dbReference>
<dbReference type="SUPFAM" id="SSF81653">
    <property type="entry name" value="Calcium ATPase, transduction domain A"/>
    <property type="match status" value="1"/>
</dbReference>
<dbReference type="Pfam" id="PF00403">
    <property type="entry name" value="HMA"/>
    <property type="match status" value="2"/>
</dbReference>
<comment type="similarity">
    <text evidence="2 23">Belongs to the cation transport ATPase (P-type) (TC 3.A.3) family. Type IB subfamily.</text>
</comment>
<dbReference type="GO" id="GO:0055070">
    <property type="term" value="P:copper ion homeostasis"/>
    <property type="evidence" value="ECO:0007669"/>
    <property type="project" value="TreeGrafter"/>
</dbReference>
<dbReference type="SFLD" id="SFLDS00003">
    <property type="entry name" value="Haloacid_Dehalogenase"/>
    <property type="match status" value="1"/>
</dbReference>
<feature type="transmembrane region" description="Helical" evidence="23">
    <location>
        <begin position="167"/>
        <end position="187"/>
    </location>
</feature>
<feature type="domain" description="HMA" evidence="24">
    <location>
        <begin position="78"/>
        <end position="144"/>
    </location>
</feature>
<keyword evidence="9 23" id="KW-0479">Metal-binding</keyword>
<keyword evidence="10" id="KW-0677">Repeat</keyword>
<keyword evidence="13 23" id="KW-0067">ATP-binding</keyword>
<keyword evidence="15" id="KW-1278">Translocase</keyword>
<evidence type="ECO:0000256" key="12">
    <source>
        <dbReference type="ARBA" id="ARBA00022796"/>
    </source>
</evidence>
<dbReference type="GO" id="GO:0140581">
    <property type="term" value="F:P-type monovalent copper transporter activity"/>
    <property type="evidence" value="ECO:0007669"/>
    <property type="project" value="UniProtKB-EC"/>
</dbReference>
<dbReference type="PROSITE" id="PS50846">
    <property type="entry name" value="HMA_2"/>
    <property type="match status" value="2"/>
</dbReference>
<evidence type="ECO:0000256" key="11">
    <source>
        <dbReference type="ARBA" id="ARBA00022741"/>
    </source>
</evidence>
<name>Q0AWA8_SYNWW</name>
<dbReference type="InterPro" id="IPR036163">
    <property type="entry name" value="HMA_dom_sf"/>
</dbReference>
<dbReference type="PROSITE" id="PS01047">
    <property type="entry name" value="HMA_1"/>
    <property type="match status" value="2"/>
</dbReference>
<keyword evidence="8 23" id="KW-0812">Transmembrane</keyword>
<sequence length="799" mass="85997">MEEIKSTIKIGGMSCAACSARVEKKLNNLPGVKQAQVNLLSNKATTFYDPEIIKLSDLEEAIRQIGYEVLPEEDGNYINATLAIEGMSCAACSARIDKKLNSTPGVVNASVNLLTNLAKVKYDPQLISIDEVEKVVDKLGYPTHWIEQREHPIDSPDKNTEIKKLKFLLGASAILAFPLILNMVLMLFDIRVSFLHNPYWQLALATPVQFIIGYRFYRSAFLALRSGGSNMDVLVVLGTTAAYFYSLYNISQGEMHNIYFEASATIITLILLGKYLEERAKNKTSEAIRVLGSLQPRSARVVRQGEEMDLPIEEVRTGDLVVIRPGERIPVDGIVEEGHSAVDESMLTGESLPVEKRPGDPVVGASINKNGSLKFVVTRTGQDTTLAQIIRIVEEAQGSKAPVQKIADQVSGIFVPAVMGVALLTFILQYWIKADITIAVTTAVAVLVIACPCALGLATPTAIMVGTGKGAENGLLIKGGGFLELLHKVDVVVLDKTGTITRGKPALTDIIALGSYEGDEVLRWAGILEKHSEHPLGEAIYASAREHYGNLPDPEDFKNYPGQGVMGKSANQALAIGNRSFMHSQAIDTAGAEEQARLLEEAGKTAMYLAIDGKLAGLLAVADTIKENALAAIQALKDMGLEVYMISGDNQRTAQAIARQVGIETVLAEVLPEKKAEEVEKIRQSGKIAAMVGDGINDAPALATADIGIAIGSGTDVAMETAGIVLMSGDLRGISAAIKLSRQTMRIIKQNLFWAFFYNSIGIPFAALGFLSPVIAGAAMAFSSVSVVSNSLRLRRFEP</sequence>
<evidence type="ECO:0000256" key="21">
    <source>
        <dbReference type="ARBA" id="ARBA00033239"/>
    </source>
</evidence>
<dbReference type="PANTHER" id="PTHR43520:SF8">
    <property type="entry name" value="P-TYPE CU(+) TRANSPORTER"/>
    <property type="match status" value="1"/>
</dbReference>
<feature type="transmembrane region" description="Helical" evidence="23">
    <location>
        <begin position="438"/>
        <end position="459"/>
    </location>
</feature>
<gene>
    <name evidence="25" type="ordered locus">Swol_1698</name>
</gene>
<evidence type="ECO:0000313" key="25">
    <source>
        <dbReference type="EMBL" id="ABI68996.1"/>
    </source>
</evidence>
<dbReference type="SUPFAM" id="SSF56784">
    <property type="entry name" value="HAD-like"/>
    <property type="match status" value="1"/>
</dbReference>
<evidence type="ECO:0000256" key="9">
    <source>
        <dbReference type="ARBA" id="ARBA00022723"/>
    </source>
</evidence>
<protein>
    <recommendedName>
        <fullName evidence="4">Copper-exporting P-type ATPase</fullName>
        <ecNumber evidence="3">7.2.2.8</ecNumber>
    </recommendedName>
    <alternativeName>
        <fullName evidence="20">Copper-exporting P-type ATPase A</fullName>
    </alternativeName>
    <alternativeName>
        <fullName evidence="21">Cu(+)-exporting ATPase</fullName>
    </alternativeName>
</protein>
<evidence type="ECO:0000256" key="7">
    <source>
        <dbReference type="ARBA" id="ARBA00022553"/>
    </source>
</evidence>
<dbReference type="InterPro" id="IPR017969">
    <property type="entry name" value="Heavy-metal-associated_CS"/>
</dbReference>
<dbReference type="NCBIfam" id="TIGR00003">
    <property type="entry name" value="copper ion binding protein"/>
    <property type="match status" value="1"/>
</dbReference>
<evidence type="ECO:0000256" key="8">
    <source>
        <dbReference type="ARBA" id="ARBA00022692"/>
    </source>
</evidence>
<keyword evidence="19 23" id="KW-0472">Membrane</keyword>
<keyword evidence="12" id="KW-0187">Copper transport</keyword>
<feature type="transmembrane region" description="Helical" evidence="23">
    <location>
        <begin position="229"/>
        <end position="246"/>
    </location>
</feature>
<feature type="transmembrane region" description="Helical" evidence="23">
    <location>
        <begin position="258"/>
        <end position="276"/>
    </location>
</feature>
<keyword evidence="16 23" id="KW-1133">Transmembrane helix</keyword>
<dbReference type="InterPro" id="IPR008250">
    <property type="entry name" value="ATPase_P-typ_transduc_dom_A_sf"/>
</dbReference>
<dbReference type="PRINTS" id="PR00942">
    <property type="entry name" value="CUATPASEI"/>
</dbReference>
<dbReference type="eggNOG" id="COG2217">
    <property type="taxonomic scope" value="Bacteria"/>
</dbReference>
<evidence type="ECO:0000256" key="1">
    <source>
        <dbReference type="ARBA" id="ARBA00004651"/>
    </source>
</evidence>
<dbReference type="NCBIfam" id="TIGR01494">
    <property type="entry name" value="ATPase_P-type"/>
    <property type="match status" value="1"/>
</dbReference>
<dbReference type="SUPFAM" id="SSF55008">
    <property type="entry name" value="HMA, heavy metal-associated domain"/>
    <property type="match status" value="2"/>
</dbReference>
<dbReference type="RefSeq" id="WP_011641094.1">
    <property type="nucleotide sequence ID" value="NC_008346.1"/>
</dbReference>
<evidence type="ECO:0000259" key="24">
    <source>
        <dbReference type="PROSITE" id="PS50846"/>
    </source>
</evidence>
<dbReference type="InterPro" id="IPR036412">
    <property type="entry name" value="HAD-like_sf"/>
</dbReference>
<dbReference type="STRING" id="335541.Swol_1698"/>
<keyword evidence="14" id="KW-0460">Magnesium</keyword>
<keyword evidence="26" id="KW-1185">Reference proteome</keyword>
<evidence type="ECO:0000256" key="10">
    <source>
        <dbReference type="ARBA" id="ARBA00022737"/>
    </source>
</evidence>
<dbReference type="Gene3D" id="3.30.70.100">
    <property type="match status" value="2"/>
</dbReference>
<dbReference type="GO" id="GO:0005507">
    <property type="term" value="F:copper ion binding"/>
    <property type="evidence" value="ECO:0007669"/>
    <property type="project" value="InterPro"/>
</dbReference>
<dbReference type="InterPro" id="IPR023214">
    <property type="entry name" value="HAD_sf"/>
</dbReference>
<dbReference type="Gene3D" id="3.40.1110.10">
    <property type="entry name" value="Calcium-transporting ATPase, cytoplasmic domain N"/>
    <property type="match status" value="1"/>
</dbReference>
<evidence type="ECO:0000256" key="2">
    <source>
        <dbReference type="ARBA" id="ARBA00006024"/>
    </source>
</evidence>
<comment type="subcellular location">
    <subcellularLocation>
        <location evidence="1">Cell membrane</location>
        <topology evidence="1">Multi-pass membrane protein</topology>
    </subcellularLocation>
</comment>